<dbReference type="GO" id="GO:0071986">
    <property type="term" value="C:Ragulator complex"/>
    <property type="evidence" value="ECO:0007669"/>
    <property type="project" value="EnsemblFungi"/>
</dbReference>
<organism evidence="3 4">
    <name type="scientific">Zygosaccharomyces rouxii</name>
    <dbReference type="NCBI Taxonomy" id="4956"/>
    <lineage>
        <taxon>Eukaryota</taxon>
        <taxon>Fungi</taxon>
        <taxon>Dikarya</taxon>
        <taxon>Ascomycota</taxon>
        <taxon>Saccharomycotina</taxon>
        <taxon>Saccharomycetes</taxon>
        <taxon>Saccharomycetales</taxon>
        <taxon>Saccharomycetaceae</taxon>
        <taxon>Zygosaccharomyces</taxon>
    </lineage>
</organism>
<evidence type="ECO:0000313" key="4">
    <source>
        <dbReference type="Proteomes" id="UP000187013"/>
    </source>
</evidence>
<name>A0A1Q2ZTT3_ZYGRO</name>
<dbReference type="eggNOG" id="KOG2637">
    <property type="taxonomic scope" value="Eukaryota"/>
</dbReference>
<feature type="compositionally biased region" description="Polar residues" evidence="2">
    <location>
        <begin position="447"/>
        <end position="458"/>
    </location>
</feature>
<gene>
    <name evidence="3" type="ORF">ZYGR_0A04690</name>
</gene>
<dbReference type="EMBL" id="BDGX01000001">
    <property type="protein sequence ID" value="GAV46871.1"/>
    <property type="molecule type" value="Genomic_DNA"/>
</dbReference>
<dbReference type="GO" id="GO:0034599">
    <property type="term" value="P:cellular response to oxidative stress"/>
    <property type="evidence" value="ECO:0007669"/>
    <property type="project" value="EnsemblFungi"/>
</dbReference>
<evidence type="ECO:0000256" key="1">
    <source>
        <dbReference type="ARBA" id="ARBA00009078"/>
    </source>
</evidence>
<dbReference type="GO" id="GO:0032040">
    <property type="term" value="C:small-subunit processome"/>
    <property type="evidence" value="ECO:0007669"/>
    <property type="project" value="EnsemblFungi"/>
</dbReference>
<dbReference type="GO" id="GO:0042274">
    <property type="term" value="P:ribosomal small subunit biogenesis"/>
    <property type="evidence" value="ECO:0007669"/>
    <property type="project" value="EnsemblFungi"/>
</dbReference>
<dbReference type="Pfam" id="PF04180">
    <property type="entry name" value="LTV"/>
    <property type="match status" value="1"/>
</dbReference>
<feature type="compositionally biased region" description="Basic and acidic residues" evidence="2">
    <location>
        <begin position="406"/>
        <end position="430"/>
    </location>
</feature>
<feature type="compositionally biased region" description="Basic residues" evidence="2">
    <location>
        <begin position="433"/>
        <end position="445"/>
    </location>
</feature>
<dbReference type="GO" id="GO:0031902">
    <property type="term" value="C:late endosome membrane"/>
    <property type="evidence" value="ECO:0007669"/>
    <property type="project" value="EnsemblFungi"/>
</dbReference>
<dbReference type="GO" id="GO:1904669">
    <property type="term" value="P:ATP export"/>
    <property type="evidence" value="ECO:0007669"/>
    <property type="project" value="EnsemblFungi"/>
</dbReference>
<comment type="similarity">
    <text evidence="1">Belongs to the LTV1 family.</text>
</comment>
<feature type="region of interest" description="Disordered" evidence="2">
    <location>
        <begin position="39"/>
        <end position="67"/>
    </location>
</feature>
<proteinExistence type="inferred from homology"/>
<dbReference type="PANTHER" id="PTHR21531:SF0">
    <property type="entry name" value="PROTEIN LTV1 HOMOLOG"/>
    <property type="match status" value="1"/>
</dbReference>
<dbReference type="OMA" id="DDRILHK"/>
<dbReference type="GO" id="GO:0005829">
    <property type="term" value="C:cytosol"/>
    <property type="evidence" value="ECO:0007669"/>
    <property type="project" value="TreeGrafter"/>
</dbReference>
<feature type="region of interest" description="Disordered" evidence="2">
    <location>
        <begin position="363"/>
        <end position="388"/>
    </location>
</feature>
<accession>A0A1Q2ZTT3</accession>
<feature type="region of interest" description="Disordered" evidence="2">
    <location>
        <begin position="90"/>
        <end position="115"/>
    </location>
</feature>
<feature type="region of interest" description="Disordered" evidence="2">
    <location>
        <begin position="272"/>
        <end position="335"/>
    </location>
</feature>
<dbReference type="OrthoDB" id="5852896at2759"/>
<dbReference type="GO" id="GO:0030688">
    <property type="term" value="C:preribosome, small subunit precursor"/>
    <property type="evidence" value="ECO:0007669"/>
    <property type="project" value="EnsemblFungi"/>
</dbReference>
<dbReference type="GO" id="GO:0032456">
    <property type="term" value="P:endocytic recycling"/>
    <property type="evidence" value="ECO:0007669"/>
    <property type="project" value="EnsemblFungi"/>
</dbReference>
<dbReference type="Proteomes" id="UP000187013">
    <property type="component" value="Unassembled WGS sequence"/>
</dbReference>
<dbReference type="PANTHER" id="PTHR21531">
    <property type="entry name" value="LOW-TEMPERATURE VIABILITY PROTEIN LTV1-RELATED"/>
    <property type="match status" value="1"/>
</dbReference>
<feature type="compositionally biased region" description="Basic and acidic residues" evidence="2">
    <location>
        <begin position="376"/>
        <end position="388"/>
    </location>
</feature>
<dbReference type="GO" id="GO:0006970">
    <property type="term" value="P:response to osmotic stress"/>
    <property type="evidence" value="ECO:0007669"/>
    <property type="project" value="EnsemblFungi"/>
</dbReference>
<protein>
    <recommendedName>
        <fullName evidence="5">Protein LTV1</fullName>
    </recommendedName>
</protein>
<feature type="region of interest" description="Disordered" evidence="2">
    <location>
        <begin position="405"/>
        <end position="458"/>
    </location>
</feature>
<reference evidence="3 4" key="1">
    <citation type="submission" date="2016-08" db="EMBL/GenBank/DDBJ databases">
        <title>Draft genome sequence of allopolyploid Zygosaccharomyces rouxii.</title>
        <authorList>
            <person name="Watanabe J."/>
            <person name="Uehara K."/>
            <person name="Mogi Y."/>
            <person name="Tsukioka Y."/>
        </authorList>
    </citation>
    <scope>NUCLEOTIDE SEQUENCE [LARGE SCALE GENOMIC DNA]</scope>
    <source>
        <strain evidence="3 4">NBRC 110957</strain>
    </source>
</reference>
<dbReference type="InterPro" id="IPR007307">
    <property type="entry name" value="Ltv1"/>
</dbReference>
<evidence type="ECO:0008006" key="5">
    <source>
        <dbReference type="Google" id="ProtNLM"/>
    </source>
</evidence>
<feature type="compositionally biased region" description="Acidic residues" evidence="2">
    <location>
        <begin position="291"/>
        <end position="307"/>
    </location>
</feature>
<sequence length="458" mass="52873">MSKRFNKKNSQKYVVVHRPHDDPEYYDNDASEHVLVPASNPNTAKTAERPPPLVEDPVQTAGKKENEHVGEAMLYGINFDDSKYDYTQHLKPIGTDPENSLYIPAKKPVDKTKSKKSIDDLFVEPKYQNADPSKNEPLFARGVAKPEYLERQQNVADELTGFRPDMNPALREALEALEDEAYVVNKDRELRKAQENTDENDEDDIFQQLLEGGQAADDEEFEDNLDEWDIDNLDEYEDEHYQKEMEELDNVENLEDLKNIDYQADVQRFKKEKKRDIFEDEVSSTGPQSVEPEDEVEEEEEEEEIDGLGELPSIKQTKGKKRKDRQKMGTKSDLTGFSMTSSAIARTETMTILDDKYDNVISGYENYQDEQEDLEEKQSKPFDMSQERSDFESMLDDFLDNYELGKGGREFHKKDEEEQNMKNAADEVSKGKLSQRRNKERKAKSTKGITNSLSSLHI</sequence>
<evidence type="ECO:0000256" key="2">
    <source>
        <dbReference type="SAM" id="MobiDB-lite"/>
    </source>
</evidence>
<comment type="caution">
    <text evidence="3">The sequence shown here is derived from an EMBL/GenBank/DDBJ whole genome shotgun (WGS) entry which is preliminary data.</text>
</comment>
<dbReference type="GO" id="GO:0000056">
    <property type="term" value="P:ribosomal small subunit export from nucleus"/>
    <property type="evidence" value="ECO:0007669"/>
    <property type="project" value="EnsemblFungi"/>
</dbReference>
<dbReference type="AlphaFoldDB" id="A0A1Q2ZTT3"/>
<evidence type="ECO:0000313" key="3">
    <source>
        <dbReference type="EMBL" id="GAV46871.1"/>
    </source>
</evidence>